<reference evidence="4" key="1">
    <citation type="submission" date="2022-11" db="UniProtKB">
        <authorList>
            <consortium name="WormBaseParasite"/>
        </authorList>
    </citation>
    <scope>IDENTIFICATION</scope>
</reference>
<protein>
    <submittedName>
        <fullName evidence="4">MATH domain-containing protein</fullName>
    </submittedName>
</protein>
<dbReference type="AlphaFoldDB" id="A0A914H8U9"/>
<dbReference type="SMART" id="SM00061">
    <property type="entry name" value="MATH"/>
    <property type="match status" value="1"/>
</dbReference>
<dbReference type="Pfam" id="PF00917">
    <property type="entry name" value="MATH"/>
    <property type="match status" value="1"/>
</dbReference>
<dbReference type="Proteomes" id="UP000887572">
    <property type="component" value="Unplaced"/>
</dbReference>
<sequence length="180" mass="20044">MVEPRHRSPASVIAGTPQPGDDIDIPDIHILFILQQSNTRTHIENIHNEAVKCECPLNIGGDQANDNKYKCRGQIVFRMPKFKQFSEGRGPKGVLSAPVVYINGLPWRINVRHCDAHVGLYLQCNNAIETDMAGICRAAFQFSIVSCKENAKCQGDLDDFGYVYTANSGWGLQKLSNLRN</sequence>
<dbReference type="InterPro" id="IPR008974">
    <property type="entry name" value="TRAF-like"/>
</dbReference>
<dbReference type="InterPro" id="IPR002083">
    <property type="entry name" value="MATH/TRAF_dom"/>
</dbReference>
<dbReference type="Gene3D" id="2.60.210.10">
    <property type="entry name" value="Apoptosis, Tumor Necrosis Factor Receptor Associated Protein 2, Chain A"/>
    <property type="match status" value="1"/>
</dbReference>
<organism evidence="3 4">
    <name type="scientific">Globodera rostochiensis</name>
    <name type="common">Golden nematode worm</name>
    <name type="synonym">Heterodera rostochiensis</name>
    <dbReference type="NCBI Taxonomy" id="31243"/>
    <lineage>
        <taxon>Eukaryota</taxon>
        <taxon>Metazoa</taxon>
        <taxon>Ecdysozoa</taxon>
        <taxon>Nematoda</taxon>
        <taxon>Chromadorea</taxon>
        <taxon>Rhabditida</taxon>
        <taxon>Tylenchina</taxon>
        <taxon>Tylenchomorpha</taxon>
        <taxon>Tylenchoidea</taxon>
        <taxon>Heteroderidae</taxon>
        <taxon>Heteroderinae</taxon>
        <taxon>Globodera</taxon>
    </lineage>
</organism>
<evidence type="ECO:0000256" key="1">
    <source>
        <dbReference type="SAM" id="MobiDB-lite"/>
    </source>
</evidence>
<proteinExistence type="predicted"/>
<feature type="region of interest" description="Disordered" evidence="1">
    <location>
        <begin position="1"/>
        <end position="20"/>
    </location>
</feature>
<accession>A0A914H8U9</accession>
<evidence type="ECO:0000313" key="4">
    <source>
        <dbReference type="WBParaSite" id="Gr19_v10_g15121.t1"/>
    </source>
</evidence>
<feature type="domain" description="MATH" evidence="2">
    <location>
        <begin position="77"/>
        <end position="178"/>
    </location>
</feature>
<name>A0A914H8U9_GLORO</name>
<evidence type="ECO:0000313" key="3">
    <source>
        <dbReference type="Proteomes" id="UP000887572"/>
    </source>
</evidence>
<evidence type="ECO:0000259" key="2">
    <source>
        <dbReference type="SMART" id="SM00061"/>
    </source>
</evidence>
<keyword evidence="3" id="KW-1185">Reference proteome</keyword>
<dbReference type="CDD" id="cd00121">
    <property type="entry name" value="MATH"/>
    <property type="match status" value="1"/>
</dbReference>
<dbReference type="WBParaSite" id="Gr19_v10_g15121.t1">
    <property type="protein sequence ID" value="Gr19_v10_g15121.t1"/>
    <property type="gene ID" value="Gr19_v10_g15121"/>
</dbReference>